<evidence type="ECO:0000313" key="3">
    <source>
        <dbReference type="Proteomes" id="UP000316096"/>
    </source>
</evidence>
<feature type="compositionally biased region" description="Basic and acidic residues" evidence="1">
    <location>
        <begin position="69"/>
        <end position="83"/>
    </location>
</feature>
<keyword evidence="3" id="KW-1185">Reference proteome</keyword>
<evidence type="ECO:0000313" key="2">
    <source>
        <dbReference type="EMBL" id="TQL87910.1"/>
    </source>
</evidence>
<dbReference type="AlphaFoldDB" id="A0A543BSX3"/>
<feature type="region of interest" description="Disordered" evidence="1">
    <location>
        <begin position="64"/>
        <end position="83"/>
    </location>
</feature>
<dbReference type="EMBL" id="VFOZ01000003">
    <property type="protein sequence ID" value="TQL87910.1"/>
    <property type="molecule type" value="Genomic_DNA"/>
</dbReference>
<accession>A0A543BSX3</accession>
<name>A0A543BSX3_9ACTN</name>
<dbReference type="OrthoDB" id="3206608at2"/>
<reference evidence="2 3" key="1">
    <citation type="submission" date="2019-06" db="EMBL/GenBank/DDBJ databases">
        <title>Sequencing the genomes of 1000 actinobacteria strains.</title>
        <authorList>
            <person name="Klenk H.-P."/>
        </authorList>
    </citation>
    <scope>NUCLEOTIDE SEQUENCE [LARGE SCALE GENOMIC DNA]</scope>
    <source>
        <strain evidence="2 3">DSM 102200</strain>
    </source>
</reference>
<protein>
    <submittedName>
        <fullName evidence="2">Uncharacterized protein</fullName>
    </submittedName>
</protein>
<proteinExistence type="predicted"/>
<sequence>MARTEQALVSLHHEEFRPARHLVLPLPPQVDPGLIEQAMLARRLAGVSPLQRARRREIKEWAAGAAKSEAARQDQVHRTGRDQEQAKIDGFWNALTAHEPNAVIAQLELAFEDNRSPAACMDVGQDPVRYATALVMYGPPQMIPDQRPDVTPGGLPTLRRRSRTDRDALYIAALGSTVLATVKEGLAVAPSVEEMRVLVVSKNPQALTPETYLSAIYAARFRRETLRRWHWPLVDPVEALLTAPDAMLRRKGATREVMPLDLSDDPDLSALMERLRSDLG</sequence>
<organism evidence="2 3">
    <name type="scientific">Actinoallomurus bryophytorum</name>
    <dbReference type="NCBI Taxonomy" id="1490222"/>
    <lineage>
        <taxon>Bacteria</taxon>
        <taxon>Bacillati</taxon>
        <taxon>Actinomycetota</taxon>
        <taxon>Actinomycetes</taxon>
        <taxon>Streptosporangiales</taxon>
        <taxon>Thermomonosporaceae</taxon>
        <taxon>Actinoallomurus</taxon>
    </lineage>
</organism>
<gene>
    <name evidence="2" type="ORF">FB559_8522</name>
</gene>
<evidence type="ECO:0000256" key="1">
    <source>
        <dbReference type="SAM" id="MobiDB-lite"/>
    </source>
</evidence>
<dbReference type="Proteomes" id="UP000316096">
    <property type="component" value="Unassembled WGS sequence"/>
</dbReference>
<dbReference type="RefSeq" id="WP_141963549.1">
    <property type="nucleotide sequence ID" value="NZ_VFOZ01000003.1"/>
</dbReference>
<comment type="caution">
    <text evidence="2">The sequence shown here is derived from an EMBL/GenBank/DDBJ whole genome shotgun (WGS) entry which is preliminary data.</text>
</comment>